<reference evidence="3" key="1">
    <citation type="submission" date="2019-12" db="EMBL/GenBank/DDBJ databases">
        <authorList>
            <person name="Awala S.I."/>
            <person name="Rhee S.K."/>
        </authorList>
    </citation>
    <scope>NUCLEOTIDE SEQUENCE [LARGE SCALE GENOMIC DNA]</scope>
    <source>
        <strain evidence="3">IM1</strain>
    </source>
</reference>
<sequence>MPMVRNHMLLRILGGLALALMLSAGRVATADTGTEAARMVVDKLNGALIDVMKNAKQLGYQGRYKKLDPVVREVFQFEAVAQIALGSHWKTLSDEQKREFVKKLTELSIATYAAQFNSYGGEQFQYDSDQVVKPDRVVVRYKMVIPKETPVKFDYMVNQFDGKWEIINIVVDGISDLALKKAQYTSVIDREGFDVLMTKLTQKITDYANNDNNSKS</sequence>
<evidence type="ECO:0008006" key="4">
    <source>
        <dbReference type="Google" id="ProtNLM"/>
    </source>
</evidence>
<dbReference type="PANTHER" id="PTHR36573">
    <property type="entry name" value="INTERMEMBRANE PHOSPHOLIPID TRANSPORT SYSTEM BINDING PROTEIN MLAC"/>
    <property type="match status" value="1"/>
</dbReference>
<evidence type="ECO:0000313" key="3">
    <source>
        <dbReference type="Proteomes" id="UP000503004"/>
    </source>
</evidence>
<proteinExistence type="predicted"/>
<dbReference type="Proteomes" id="UP000503004">
    <property type="component" value="Chromosome"/>
</dbReference>
<dbReference type="Gene3D" id="3.10.450.710">
    <property type="entry name" value="Tgt2/MlaC"/>
    <property type="match status" value="1"/>
</dbReference>
<dbReference type="InterPro" id="IPR042245">
    <property type="entry name" value="Tgt2/MlaC_sf"/>
</dbReference>
<dbReference type="PIRSF" id="PIRSF004649">
    <property type="entry name" value="MlaC"/>
    <property type="match status" value="1"/>
</dbReference>
<dbReference type="EMBL" id="CP046565">
    <property type="protein sequence ID" value="QJD31325.1"/>
    <property type="molecule type" value="Genomic_DNA"/>
</dbReference>
<feature type="chain" id="PRO_5032525929" description="Toluene tolerance family protein" evidence="1">
    <location>
        <begin position="31"/>
        <end position="216"/>
    </location>
</feature>
<evidence type="ECO:0000256" key="1">
    <source>
        <dbReference type="SAM" id="SignalP"/>
    </source>
</evidence>
<keyword evidence="3" id="KW-1185">Reference proteome</keyword>
<feature type="signal peptide" evidence="1">
    <location>
        <begin position="1"/>
        <end position="30"/>
    </location>
</feature>
<accession>A0A858QC99</accession>
<dbReference type="PANTHER" id="PTHR36573:SF1">
    <property type="entry name" value="INTERMEMBRANE PHOSPHOLIPID TRANSPORT SYSTEM BINDING PROTEIN MLAC"/>
    <property type="match status" value="1"/>
</dbReference>
<evidence type="ECO:0000313" key="2">
    <source>
        <dbReference type="EMBL" id="QJD31325.1"/>
    </source>
</evidence>
<protein>
    <recommendedName>
        <fullName evidence="4">Toluene tolerance family protein</fullName>
    </recommendedName>
</protein>
<dbReference type="InterPro" id="IPR008869">
    <property type="entry name" value="MlaC/ttg2D"/>
</dbReference>
<dbReference type="KEGG" id="metu:GNH96_04610"/>
<dbReference type="AlphaFoldDB" id="A0A858QC99"/>
<dbReference type="Pfam" id="PF05494">
    <property type="entry name" value="MlaC"/>
    <property type="match status" value="1"/>
</dbReference>
<dbReference type="InterPro" id="IPR017842">
    <property type="entry name" value="Hopanoid_biosyn-assoc_HpnM"/>
</dbReference>
<organism evidence="2 3">
    <name type="scientific">Methylococcus geothermalis</name>
    <dbReference type="NCBI Taxonomy" id="2681310"/>
    <lineage>
        <taxon>Bacteria</taxon>
        <taxon>Pseudomonadati</taxon>
        <taxon>Pseudomonadota</taxon>
        <taxon>Gammaproteobacteria</taxon>
        <taxon>Methylococcales</taxon>
        <taxon>Methylococcaceae</taxon>
        <taxon>Methylococcus</taxon>
    </lineage>
</organism>
<gene>
    <name evidence="2" type="ORF">GNH96_04610</name>
</gene>
<name>A0A858QC99_9GAMM</name>
<dbReference type="NCBIfam" id="TIGR03481">
    <property type="entry name" value="HpnM"/>
    <property type="match status" value="1"/>
</dbReference>
<keyword evidence="1" id="KW-0732">Signal</keyword>